<proteinExistence type="inferred from homology"/>
<protein>
    <recommendedName>
        <fullName evidence="6">GH84 domain-containing protein</fullName>
    </recommendedName>
</protein>
<dbReference type="Proteomes" id="UP001501577">
    <property type="component" value="Unassembled WGS sequence"/>
</dbReference>
<keyword evidence="1 3" id="KW-0378">Hydrolase</keyword>
<feature type="active site" description="Proton donor" evidence="3">
    <location>
        <position position="320"/>
    </location>
</feature>
<dbReference type="InterPro" id="IPR015882">
    <property type="entry name" value="HEX_bac_N"/>
</dbReference>
<dbReference type="SUPFAM" id="SSF55545">
    <property type="entry name" value="beta-N-acetylhexosaminidase-like domain"/>
    <property type="match status" value="1"/>
</dbReference>
<dbReference type="SUPFAM" id="SSF51445">
    <property type="entry name" value="(Trans)glycosidases"/>
    <property type="match status" value="1"/>
</dbReference>
<gene>
    <name evidence="7" type="ORF">GCM10019998_10880</name>
</gene>
<dbReference type="Gene3D" id="3.20.20.80">
    <property type="entry name" value="Glycosidases"/>
    <property type="match status" value="1"/>
</dbReference>
<dbReference type="InterPro" id="IPR051822">
    <property type="entry name" value="Glycosyl_Hydrolase_84"/>
</dbReference>
<dbReference type="RefSeq" id="WP_068710457.1">
    <property type="nucleotide sequence ID" value="NZ_BAAAXQ010000032.1"/>
</dbReference>
<dbReference type="InterPro" id="IPR011496">
    <property type="entry name" value="O-GlcNAcase_cat"/>
</dbReference>
<reference evidence="8" key="1">
    <citation type="journal article" date="2019" name="Int. J. Syst. Evol. Microbiol.">
        <title>The Global Catalogue of Microorganisms (GCM) 10K type strain sequencing project: providing services to taxonomists for standard genome sequencing and annotation.</title>
        <authorList>
            <consortium name="The Broad Institute Genomics Platform"/>
            <consortium name="The Broad Institute Genome Sequencing Center for Infectious Disease"/>
            <person name="Wu L."/>
            <person name="Ma J."/>
        </authorList>
    </citation>
    <scope>NUCLEOTIDE SEQUENCE [LARGE SCALE GENOMIC DNA]</scope>
    <source>
        <strain evidence="8">JCM 8736</strain>
    </source>
</reference>
<evidence type="ECO:0000313" key="7">
    <source>
        <dbReference type="EMBL" id="GAA3016522.1"/>
    </source>
</evidence>
<dbReference type="PANTHER" id="PTHR13170:SF16">
    <property type="entry name" value="PROTEIN O-GLCNACASE"/>
    <property type="match status" value="1"/>
</dbReference>
<feature type="transmembrane region" description="Helical" evidence="5">
    <location>
        <begin position="7"/>
        <end position="26"/>
    </location>
</feature>
<dbReference type="Gene3D" id="1.20.58.460">
    <property type="entry name" value="Hyaluronidase post-catalytic domain-like"/>
    <property type="match status" value="1"/>
</dbReference>
<evidence type="ECO:0000256" key="3">
    <source>
        <dbReference type="PROSITE-ProRule" id="PRU01353"/>
    </source>
</evidence>
<dbReference type="Pfam" id="PF07555">
    <property type="entry name" value="NAGidase"/>
    <property type="match status" value="1"/>
</dbReference>
<sequence length="657" mass="73592">MSKKAIKILTAVIVGVLIIIGVIYFVNQSSDDAVKGSTKNSAAANKEYAIYPKPHSIKYGKEKLTINGAAQVVYDDTIDDVTKDKLSSIFKNHHLPEPKVADTPSDGKLNIYIGTKGSDGSAEQQAKEIVADNDQVFEHNDAYQLAIDENTITILGKDSDAAFYGLTSFQMILDQTQDNVIQQVQMADYADTEIRGFIEGYYGIPWSNEDRKSLMKFGGQFKTTSYIFAPKDDPYHREKWDELYPDEELEEISKMADVGKQNKTDFVWSISPLGEVAEIAQEDGQEAAMELLDENNEKLLAKFDQLYDAGVREFGILGDDVGALPLDYVVEQVNAVSEWADEKGDVKDTIYTPAAYNSDWAWDDGEELNTLEENFDENVQILWTGSNTVSPVTQDTIDDFKSLDDKGVERRNPLFWLNWPVNDVDMERVFLGKGDMLETGVSGLAGVVTNPMQEAEASKVAIFAIADYAWNNEDFNDQQSWQDSMQYVEPNATAAFYTLAQHMTHADPEEGLEAEESENIKDLLDNTLENVQNGESIQETAPDLIDELEYIADAGEIFLDEASNKNLKEELTPFVHALHDMVLADVEFLKAQEATEDGDNEMAQQFFTKGQNLREKSLDYDRPMLEGEDPVKAKPAGKRLQPFTDELEDAVKENLDK</sequence>
<name>A0ABP6KP37_9ENTE</name>
<keyword evidence="2 3" id="KW-0326">Glycosidase</keyword>
<evidence type="ECO:0000256" key="2">
    <source>
        <dbReference type="ARBA" id="ARBA00023295"/>
    </source>
</evidence>
<organism evidence="7 8">
    <name type="scientific">Tetragenococcus solitarius</name>
    <dbReference type="NCBI Taxonomy" id="71453"/>
    <lineage>
        <taxon>Bacteria</taxon>
        <taxon>Bacillati</taxon>
        <taxon>Bacillota</taxon>
        <taxon>Bacilli</taxon>
        <taxon>Lactobacillales</taxon>
        <taxon>Enterococcaceae</taxon>
        <taxon>Tetragenococcus</taxon>
    </lineage>
</organism>
<evidence type="ECO:0000256" key="4">
    <source>
        <dbReference type="SAM" id="MobiDB-lite"/>
    </source>
</evidence>
<dbReference type="InterPro" id="IPR029018">
    <property type="entry name" value="Hex-like_dom2"/>
</dbReference>
<evidence type="ECO:0000313" key="8">
    <source>
        <dbReference type="Proteomes" id="UP001501577"/>
    </source>
</evidence>
<keyword evidence="5" id="KW-0812">Transmembrane</keyword>
<dbReference type="SUPFAM" id="SSF140657">
    <property type="entry name" value="Hyaluronidase post-catalytic domain-like"/>
    <property type="match status" value="1"/>
</dbReference>
<keyword evidence="8" id="KW-1185">Reference proteome</keyword>
<feature type="region of interest" description="Disordered" evidence="4">
    <location>
        <begin position="614"/>
        <end position="657"/>
    </location>
</feature>
<dbReference type="PANTHER" id="PTHR13170">
    <property type="entry name" value="O-GLCNACASE"/>
    <property type="match status" value="1"/>
</dbReference>
<dbReference type="EMBL" id="BAAAXQ010000032">
    <property type="protein sequence ID" value="GAA3016522.1"/>
    <property type="molecule type" value="Genomic_DNA"/>
</dbReference>
<keyword evidence="5" id="KW-1133">Transmembrane helix</keyword>
<comment type="caution">
    <text evidence="7">The sequence shown here is derived from an EMBL/GenBank/DDBJ whole genome shotgun (WGS) entry which is preliminary data.</text>
</comment>
<dbReference type="Pfam" id="PF02838">
    <property type="entry name" value="Glyco_hydro_20b"/>
    <property type="match status" value="1"/>
</dbReference>
<comment type="similarity">
    <text evidence="3">Belongs to the glycosyl hydrolase 84 family.</text>
</comment>
<feature type="domain" description="GH84" evidence="6">
    <location>
        <begin position="193"/>
        <end position="473"/>
    </location>
</feature>
<feature type="compositionally biased region" description="Basic and acidic residues" evidence="4">
    <location>
        <begin position="614"/>
        <end position="632"/>
    </location>
</feature>
<evidence type="ECO:0000259" key="6">
    <source>
        <dbReference type="PROSITE" id="PS52009"/>
    </source>
</evidence>
<evidence type="ECO:0000256" key="1">
    <source>
        <dbReference type="ARBA" id="ARBA00022801"/>
    </source>
</evidence>
<evidence type="ECO:0000256" key="5">
    <source>
        <dbReference type="SAM" id="Phobius"/>
    </source>
</evidence>
<accession>A0ABP6KP37</accession>
<keyword evidence="5" id="KW-0472">Membrane</keyword>
<dbReference type="InterPro" id="IPR017853">
    <property type="entry name" value="GH"/>
</dbReference>
<dbReference type="PROSITE" id="PS52009">
    <property type="entry name" value="GH84"/>
    <property type="match status" value="1"/>
</dbReference>
<dbReference type="Gene3D" id="3.30.379.10">
    <property type="entry name" value="Chitobiase/beta-hexosaminidase domain 2-like"/>
    <property type="match status" value="1"/>
</dbReference>